<dbReference type="Pfam" id="PF07610">
    <property type="entry name" value="DUF1573"/>
    <property type="match status" value="1"/>
</dbReference>
<dbReference type="Gene3D" id="2.60.40.10">
    <property type="entry name" value="Immunoglobulins"/>
    <property type="match status" value="1"/>
</dbReference>
<dbReference type="RefSeq" id="WP_311592090.1">
    <property type="nucleotide sequence ID" value="NZ_JAVRHV010000001.1"/>
</dbReference>
<name>A0ABU2Y220_9FLAO</name>
<keyword evidence="1" id="KW-0732">Signal</keyword>
<protein>
    <submittedName>
        <fullName evidence="2">DUF1573 domain-containing protein</fullName>
    </submittedName>
</protein>
<accession>A0ABU2Y220</accession>
<feature type="chain" id="PRO_5045332451" evidence="1">
    <location>
        <begin position="20"/>
        <end position="147"/>
    </location>
</feature>
<sequence length="147" mass="15960">MKKLALVLFLSVFTISLNAQDSSTEKQDGPAFKFEHETIDYGKIVKGSNGERSFVFTNVGNAPLVIERVQGSCGCTVPTKPEKPILPGEKGEIKVKYDTNRTGGFSKTVTIISNATEARKVVRIKGLVEKPSTASVIEKEKSVLSNN</sequence>
<reference evidence="2 3" key="1">
    <citation type="submission" date="2023-09" db="EMBL/GenBank/DDBJ databases">
        <authorList>
            <person name="Rey-Velasco X."/>
        </authorList>
    </citation>
    <scope>NUCLEOTIDE SEQUENCE [LARGE SCALE GENOMIC DNA]</scope>
    <source>
        <strain evidence="2 3">P050</strain>
    </source>
</reference>
<dbReference type="Proteomes" id="UP001252186">
    <property type="component" value="Unassembled WGS sequence"/>
</dbReference>
<dbReference type="PANTHER" id="PTHR37833:SF1">
    <property type="entry name" value="SIGNAL PEPTIDE PROTEIN"/>
    <property type="match status" value="1"/>
</dbReference>
<evidence type="ECO:0000313" key="3">
    <source>
        <dbReference type="Proteomes" id="UP001252186"/>
    </source>
</evidence>
<comment type="caution">
    <text evidence="2">The sequence shown here is derived from an EMBL/GenBank/DDBJ whole genome shotgun (WGS) entry which is preliminary data.</text>
</comment>
<feature type="signal peptide" evidence="1">
    <location>
        <begin position="1"/>
        <end position="19"/>
    </location>
</feature>
<proteinExistence type="predicted"/>
<gene>
    <name evidence="2" type="ORF">RM519_03190</name>
</gene>
<keyword evidence="3" id="KW-1185">Reference proteome</keyword>
<dbReference type="PANTHER" id="PTHR37833">
    <property type="entry name" value="LIPOPROTEIN-RELATED"/>
    <property type="match status" value="1"/>
</dbReference>
<dbReference type="InterPro" id="IPR013783">
    <property type="entry name" value="Ig-like_fold"/>
</dbReference>
<dbReference type="InterPro" id="IPR011467">
    <property type="entry name" value="DUF1573"/>
</dbReference>
<evidence type="ECO:0000313" key="2">
    <source>
        <dbReference type="EMBL" id="MDT0552243.1"/>
    </source>
</evidence>
<organism evidence="2 3">
    <name type="scientific">Urechidicola vernalis</name>
    <dbReference type="NCBI Taxonomy" id="3075600"/>
    <lineage>
        <taxon>Bacteria</taxon>
        <taxon>Pseudomonadati</taxon>
        <taxon>Bacteroidota</taxon>
        <taxon>Flavobacteriia</taxon>
        <taxon>Flavobacteriales</taxon>
        <taxon>Flavobacteriaceae</taxon>
        <taxon>Urechidicola</taxon>
    </lineage>
</organism>
<evidence type="ECO:0000256" key="1">
    <source>
        <dbReference type="SAM" id="SignalP"/>
    </source>
</evidence>
<dbReference type="EMBL" id="JAVRHV010000001">
    <property type="protein sequence ID" value="MDT0552243.1"/>
    <property type="molecule type" value="Genomic_DNA"/>
</dbReference>